<organism evidence="1 2">
    <name type="scientific">Labrys neptuniae</name>
    <dbReference type="NCBI Taxonomy" id="376174"/>
    <lineage>
        <taxon>Bacteria</taxon>
        <taxon>Pseudomonadati</taxon>
        <taxon>Pseudomonadota</taxon>
        <taxon>Alphaproteobacteria</taxon>
        <taxon>Hyphomicrobiales</taxon>
        <taxon>Xanthobacteraceae</taxon>
        <taxon>Labrys</taxon>
    </lineage>
</organism>
<evidence type="ECO:0000313" key="1">
    <source>
        <dbReference type="EMBL" id="MEW9304719.1"/>
    </source>
</evidence>
<dbReference type="Proteomes" id="UP001555786">
    <property type="component" value="Unassembled WGS sequence"/>
</dbReference>
<dbReference type="EMBL" id="JBFNQD010000001">
    <property type="protein sequence ID" value="MEW9304719.1"/>
    <property type="molecule type" value="Genomic_DNA"/>
</dbReference>
<evidence type="ECO:0008006" key="3">
    <source>
        <dbReference type="Google" id="ProtNLM"/>
    </source>
</evidence>
<protein>
    <recommendedName>
        <fullName evidence="3">DUF2190 family protein</fullName>
    </recommendedName>
</protein>
<comment type="caution">
    <text evidence="1">The sequence shown here is derived from an EMBL/GenBank/DDBJ whole genome shotgun (WGS) entry which is preliminary data.</text>
</comment>
<keyword evidence="2" id="KW-1185">Reference proteome</keyword>
<evidence type="ECO:0000313" key="2">
    <source>
        <dbReference type="Proteomes" id="UP001555786"/>
    </source>
</evidence>
<dbReference type="RefSeq" id="WP_367623027.1">
    <property type="nucleotide sequence ID" value="NZ_JBFNQD010000001.1"/>
</dbReference>
<gene>
    <name evidence="1" type="ORF">ABXS05_04175</name>
</gene>
<proteinExistence type="predicted"/>
<reference evidence="1 2" key="1">
    <citation type="submission" date="2024-07" db="EMBL/GenBank/DDBJ databases">
        <title>Description of Labrys sedimenti sp. nov., isolated from a diclofenac-degrading enrichment culture.</title>
        <authorList>
            <person name="Tancsics A."/>
            <person name="Csepanyi A."/>
        </authorList>
    </citation>
    <scope>NUCLEOTIDE SEQUENCE [LARGE SCALE GENOMIC DNA]</scope>
    <source>
        <strain evidence="1 2">LMG 23578</strain>
    </source>
</reference>
<sequence>MPLTSELNTPERPAKTRSMGVFAGVKIFKGAMVINAGGFAAPVGTGGAQAINYRCLGRAAETVDATASTVNGELKITVEAGVFLYANKADDALTRADINGLAYAKDDATVGKSQGADGSMAGLVFDVDESGAWIRFD</sequence>
<name>A0ABV3PGH3_9HYPH</name>
<accession>A0ABV3PGH3</accession>